<reference evidence="3" key="2">
    <citation type="submission" date="2016-06" db="UniProtKB">
        <authorList>
            <consortium name="WormBaseParasite"/>
        </authorList>
    </citation>
    <scope>IDENTIFICATION</scope>
</reference>
<protein>
    <submittedName>
        <fullName evidence="3">Uncharacterized protein</fullName>
    </submittedName>
</protein>
<organism evidence="2 3">
    <name type="scientific">Globodera pallida</name>
    <name type="common">Potato cyst nematode worm</name>
    <name type="synonym">Heterodera pallida</name>
    <dbReference type="NCBI Taxonomy" id="36090"/>
    <lineage>
        <taxon>Eukaryota</taxon>
        <taxon>Metazoa</taxon>
        <taxon>Ecdysozoa</taxon>
        <taxon>Nematoda</taxon>
        <taxon>Chromadorea</taxon>
        <taxon>Rhabditida</taxon>
        <taxon>Tylenchina</taxon>
        <taxon>Tylenchomorpha</taxon>
        <taxon>Tylenchoidea</taxon>
        <taxon>Heteroderidae</taxon>
        <taxon>Heteroderinae</taxon>
        <taxon>Globodera</taxon>
    </lineage>
</organism>
<feature type="region of interest" description="Disordered" evidence="1">
    <location>
        <begin position="209"/>
        <end position="228"/>
    </location>
</feature>
<proteinExistence type="predicted"/>
<accession>A0A183CHE4</accession>
<dbReference type="AlphaFoldDB" id="A0A183CHE4"/>
<evidence type="ECO:0000313" key="2">
    <source>
        <dbReference type="Proteomes" id="UP000050741"/>
    </source>
</evidence>
<evidence type="ECO:0000313" key="3">
    <source>
        <dbReference type="WBParaSite" id="GPLIN_001230000"/>
    </source>
</evidence>
<dbReference type="WBParaSite" id="GPLIN_001230000">
    <property type="protein sequence ID" value="GPLIN_001230000"/>
    <property type="gene ID" value="GPLIN_001230000"/>
</dbReference>
<evidence type="ECO:0000256" key="1">
    <source>
        <dbReference type="SAM" id="MobiDB-lite"/>
    </source>
</evidence>
<keyword evidence="2" id="KW-1185">Reference proteome</keyword>
<sequence length="241" mass="27571">MKLQPNLRKTEFAWEKPVSEQCKQKVENCSCGHASCIFTGVQKHDIIDICCEEQYEFKCCPDESSFVKMPKPVPVRDTKECRAVFENDNCYKKLKAFDQVDRAFKGLSPSEHSCIKDETQMATACCEEGYRFEFFLNPEKNRFAEYVGFDTLRYMDYTRQFAYSIVETEECKAMIKEMNCSCPDYPDKEPHLCSPIDRTDMGSTIEMAPPPLSSLRRPPGSSAFPSRGTSADAATMIIIRN</sequence>
<name>A0A183CHE4_GLOPA</name>
<reference evidence="2" key="1">
    <citation type="submission" date="2014-05" db="EMBL/GenBank/DDBJ databases">
        <title>The genome and life-stage specific transcriptomes of Globodera pallida elucidate key aspects of plant parasitism by a cyst nematode.</title>
        <authorList>
            <person name="Cotton J.A."/>
            <person name="Lilley C.J."/>
            <person name="Jones L.M."/>
            <person name="Kikuchi T."/>
            <person name="Reid A.J."/>
            <person name="Thorpe P."/>
            <person name="Tsai I.J."/>
            <person name="Beasley H."/>
            <person name="Blok V."/>
            <person name="Cock P.J.A."/>
            <person name="Van den Akker S.E."/>
            <person name="Holroyd N."/>
            <person name="Hunt M."/>
            <person name="Mantelin S."/>
            <person name="Naghra H."/>
            <person name="Pain A."/>
            <person name="Palomares-Rius J.E."/>
            <person name="Zarowiecki M."/>
            <person name="Berriman M."/>
            <person name="Jones J.T."/>
            <person name="Urwin P.E."/>
        </authorList>
    </citation>
    <scope>NUCLEOTIDE SEQUENCE [LARGE SCALE GENOMIC DNA]</scope>
    <source>
        <strain evidence="2">Lindley</strain>
    </source>
</reference>
<dbReference type="Proteomes" id="UP000050741">
    <property type="component" value="Unassembled WGS sequence"/>
</dbReference>